<dbReference type="EMBL" id="JBHSXS010000020">
    <property type="protein sequence ID" value="MFC6883586.1"/>
    <property type="molecule type" value="Genomic_DNA"/>
</dbReference>
<comment type="similarity">
    <text evidence="1">Belongs to the UPF0749 family.</text>
</comment>
<dbReference type="Pfam" id="PF05949">
    <property type="entry name" value="DUF881"/>
    <property type="match status" value="1"/>
</dbReference>
<evidence type="ECO:0000256" key="2">
    <source>
        <dbReference type="SAM" id="MobiDB-lite"/>
    </source>
</evidence>
<reference evidence="4" key="1">
    <citation type="journal article" date="2019" name="Int. J. Syst. Evol. Microbiol.">
        <title>The Global Catalogue of Microorganisms (GCM) 10K type strain sequencing project: providing services to taxonomists for standard genome sequencing and annotation.</title>
        <authorList>
            <consortium name="The Broad Institute Genomics Platform"/>
            <consortium name="The Broad Institute Genome Sequencing Center for Infectious Disease"/>
            <person name="Wu L."/>
            <person name="Ma J."/>
        </authorList>
    </citation>
    <scope>NUCLEOTIDE SEQUENCE [LARGE SCALE GENOMIC DNA]</scope>
    <source>
        <strain evidence="4">JCM 3369</strain>
    </source>
</reference>
<proteinExistence type="inferred from homology"/>
<comment type="caution">
    <text evidence="3">The sequence shown here is derived from an EMBL/GenBank/DDBJ whole genome shotgun (WGS) entry which is preliminary data.</text>
</comment>
<dbReference type="Proteomes" id="UP001596380">
    <property type="component" value="Unassembled WGS sequence"/>
</dbReference>
<dbReference type="PANTHER" id="PTHR37313">
    <property type="entry name" value="UPF0749 PROTEIN RV1825"/>
    <property type="match status" value="1"/>
</dbReference>
<protein>
    <submittedName>
        <fullName evidence="3">DUF881 domain-containing protein</fullName>
    </submittedName>
</protein>
<evidence type="ECO:0000313" key="4">
    <source>
        <dbReference type="Proteomes" id="UP001596380"/>
    </source>
</evidence>
<evidence type="ECO:0000256" key="1">
    <source>
        <dbReference type="ARBA" id="ARBA00009108"/>
    </source>
</evidence>
<feature type="compositionally biased region" description="Basic and acidic residues" evidence="2">
    <location>
        <begin position="220"/>
        <end position="231"/>
    </location>
</feature>
<sequence>MFAASASTARGTSLRDEGRTRITELIASEQRRTHRERDDYQRLRREVDGISREAGRHDARVKNAQANADRLAQRSGFTPLKGPAVRVALNDAPLPKSGDLPRGVGPDDLVVHQADVQAVVNALWAGGAEGMQIMDQRVISTSAVRCVGNTLILQGVVYSPPFRITAVGDPARLRAALDASPEIAIYRKYVHEYGLGYSVRTDDQADLPPYTGNVTMNHARVPERSTQDDGD</sequence>
<accession>A0ABW2CRH9</accession>
<keyword evidence="4" id="KW-1185">Reference proteome</keyword>
<gene>
    <name evidence="3" type="ORF">ACFQKB_27765</name>
</gene>
<dbReference type="Gene3D" id="3.30.70.1880">
    <property type="entry name" value="Protein of unknown function DUF881"/>
    <property type="match status" value="1"/>
</dbReference>
<evidence type="ECO:0000313" key="3">
    <source>
        <dbReference type="EMBL" id="MFC6883586.1"/>
    </source>
</evidence>
<feature type="region of interest" description="Disordered" evidence="2">
    <location>
        <begin position="1"/>
        <end position="40"/>
    </location>
</feature>
<name>A0ABW2CRH9_9ACTN</name>
<dbReference type="InterPro" id="IPR010273">
    <property type="entry name" value="DUF881"/>
</dbReference>
<organism evidence="3 4">
    <name type="scientific">Actinomadura yumaensis</name>
    <dbReference type="NCBI Taxonomy" id="111807"/>
    <lineage>
        <taxon>Bacteria</taxon>
        <taxon>Bacillati</taxon>
        <taxon>Actinomycetota</taxon>
        <taxon>Actinomycetes</taxon>
        <taxon>Streptosporangiales</taxon>
        <taxon>Thermomonosporaceae</taxon>
        <taxon>Actinomadura</taxon>
    </lineage>
</organism>
<feature type="compositionally biased region" description="Basic and acidic residues" evidence="2">
    <location>
        <begin position="13"/>
        <end position="22"/>
    </location>
</feature>
<feature type="compositionally biased region" description="Polar residues" evidence="2">
    <location>
        <begin position="1"/>
        <end position="11"/>
    </location>
</feature>
<feature type="region of interest" description="Disordered" evidence="2">
    <location>
        <begin position="211"/>
        <end position="231"/>
    </location>
</feature>
<dbReference type="PANTHER" id="PTHR37313:SF4">
    <property type="entry name" value="CONSERVED MEMBRANE PROTEIN-RELATED"/>
    <property type="match status" value="1"/>
</dbReference>
<feature type="compositionally biased region" description="Basic and acidic residues" evidence="2">
    <location>
        <begin position="29"/>
        <end position="40"/>
    </location>
</feature>
<dbReference type="RefSeq" id="WP_241682916.1">
    <property type="nucleotide sequence ID" value="NZ_JBHSXE010000001.1"/>
</dbReference>